<dbReference type="Proteomes" id="UP000618754">
    <property type="component" value="Unassembled WGS sequence"/>
</dbReference>
<evidence type="ECO:0000313" key="1">
    <source>
        <dbReference type="EMBL" id="MBD1385734.1"/>
    </source>
</evidence>
<organism evidence="1 2">
    <name type="scientific">Mucilaginibacter rigui</name>
    <dbReference type="NCBI Taxonomy" id="534635"/>
    <lineage>
        <taxon>Bacteria</taxon>
        <taxon>Pseudomonadati</taxon>
        <taxon>Bacteroidota</taxon>
        <taxon>Sphingobacteriia</taxon>
        <taxon>Sphingobacteriales</taxon>
        <taxon>Sphingobacteriaceae</taxon>
        <taxon>Mucilaginibacter</taxon>
    </lineage>
</organism>
<proteinExistence type="predicted"/>
<comment type="caution">
    <text evidence="1">The sequence shown here is derived from an EMBL/GenBank/DDBJ whole genome shotgun (WGS) entry which is preliminary data.</text>
</comment>
<protein>
    <recommendedName>
        <fullName evidence="3">Bacteriophage tail tape measure N-terminal domain-containing protein</fullName>
    </recommendedName>
</protein>
<evidence type="ECO:0000313" key="2">
    <source>
        <dbReference type="Proteomes" id="UP000618754"/>
    </source>
</evidence>
<name>A0ABR7X585_9SPHI</name>
<reference evidence="1 2" key="1">
    <citation type="submission" date="2020-09" db="EMBL/GenBank/DDBJ databases">
        <title>Novel species of Mucilaginibacter isolated from a glacier on the Tibetan Plateau.</title>
        <authorList>
            <person name="Liu Q."/>
            <person name="Xin Y.-H."/>
        </authorList>
    </citation>
    <scope>NUCLEOTIDE SEQUENCE [LARGE SCALE GENOMIC DNA]</scope>
    <source>
        <strain evidence="1 2">CGMCC 1.13878</strain>
    </source>
</reference>
<keyword evidence="2" id="KW-1185">Reference proteome</keyword>
<evidence type="ECO:0008006" key="3">
    <source>
        <dbReference type="Google" id="ProtNLM"/>
    </source>
</evidence>
<dbReference type="EMBL" id="JACWMW010000002">
    <property type="protein sequence ID" value="MBD1385734.1"/>
    <property type="molecule type" value="Genomic_DNA"/>
</dbReference>
<gene>
    <name evidence="1" type="ORF">IDJ75_10630</name>
</gene>
<dbReference type="RefSeq" id="WP_191175592.1">
    <property type="nucleotide sequence ID" value="NZ_JACWMW010000002.1"/>
</dbReference>
<sequence>MSDLDLDIEFRINDAETERQLNSTRERIRSVGTEARTQGQVVRQSFNGLQNSINQIGRELPAFTYSAQTGFMAIANNIPILTDEIGRLRAANAQLTASGQTAVPVWRQVVSGLFSWGTAMSVGITLMTVYGKELGNLITSLFKGKDAINNALLALKNFNEVMAKANEAAAPQISKLKILYSVTQDVTQAMEERVKAAQELKKEFPNEFANASSLQIINGKLASSYDDVTKSIMSQARAKAGLDKITELEKTKLNAEIQKQKIRSAENYATQKAIKSDVDFTMNKNPGMTLEEAKAYVLSHQAVMQRNKVGADVVLKSGMASGVDLIHGSAVEAAKAQDEIINSTKIQQENIQKLVGGGAKIASVIEGNNKLIQDPLKNFDAIVKNASQKADLEILEKSLQAKLDALAPNDKQRALLSDKIEQVKKIIKDAYTIDDGKSANDALKNITDSSESVYKQLQALDAEYSRKGFTKDEEEKQALKDKFTAFRKIIADENAKIAEYNKTHKKQIGTIDVGAVQPIEDKATADLTYRQDTAKLKTSLDEQKKLYREYEDYKTSFGETKANERYSWDLDTSKTYLQKLTDEYNKLTDQQSAAPLTGVQKERLKMLGDGIKAEQSLTEANFTKLLADNQSFEDKRTAIQENAMAKIQELRSKGNTVEADNLRKKTEAELTEFDKKRVEQLDSYKELYDNLDHMSTSALRKSLAGLQSQVSKLALTPKAKEFFDKLFGDMQFRIDSKSGSDFKNIASSLNDAAQYAGNLSEGLGSALRTAADLVGQVGNIKQGMADFKKASTDKDMFGQISAGLGMVGAAIGIISTIGGLFSNAKAKAEQQKYITDLQLKATEAVNKALERQLALTKETYGPERLVAYKKSLEDIAKAQADASAKLAGRTTLSGIKVLDEKYINQLNNGEKPLNQLLESMYKGAVAQNAVISLTGKSIEDLTRLMDEGKLDERTAAIVKSMIDLKQQAKDTANALTEEITGVNFDSLNEEIRGIFDSGEADSQKFADAIEKNIRRAFSNAFKRNEIEKAMQPFYDQLYKAGEDGVFSQNEIDTLRAQKDAIAKLLADKAAAYEKIIGADDTVTNTDNNSLQGAYKTASQESIDLLSANTGGLRLAAVEGNNLTRAGNKTLSDGLDEMKKHTLSLMEISVNTKVSADYAPYLKHLESMDKKMDDYKNYSAGMGRVV</sequence>
<accession>A0ABR7X585</accession>